<evidence type="ECO:0000256" key="10">
    <source>
        <dbReference type="SAM" id="Phobius"/>
    </source>
</evidence>
<sequence>MIMHALTSHSVLSSLIFFIRPFFLFLNAAFLAVSLTIHSSFTLFLAISRGRKRLCHFILVHSAGKRRLSIFSHVNLTLLGRYDKADRTTRWYVKRFRKDWTRNTGEKEQQPMLNHQNRLWNPKLPIRQKTSPFRLFRPAVSAREVAPNLFSHFGSLGQLDRRPVSQPQLTVDSSAAINPVGDQLSKNLDEIPVYHESVIQVSTKMQSYTEDAPFIHSSPRTSKNSRKRSFDVSDHDAKDDGKQSTENISNHLVLYDPGTSDTGHDSLALTDAMENHTPTFRNFLASNSAGRTFPSIGTFTVQCASCFKWRIIPTKEKYEQIREKILEDPFVCEHAREWRPDILCEDPEDISQDGSRLWAIDKPNIAQPPPGWERLLRIRAEGGTKFADVYYTAPSGKRLRSMVEIQRYLLEHPEYARQGVTLSKFSFQSPRSLQENYVRKRPQRLTNPCDGSDTILPRTLEPEEGLLIGGQASSSPLEKYPVYSPQKEPTPEGAVSSSEQVCGSSACDQPKMKLEDADHSRNASSFE</sequence>
<dbReference type="SMART" id="SM00391">
    <property type="entry name" value="MBD"/>
    <property type="match status" value="1"/>
</dbReference>
<evidence type="ECO:0000313" key="14">
    <source>
        <dbReference type="Proteomes" id="UP001055439"/>
    </source>
</evidence>
<dbReference type="Proteomes" id="UP001055439">
    <property type="component" value="Chromosome 3"/>
</dbReference>
<keyword evidence="6" id="KW-0238">DNA-binding</keyword>
<proteinExistence type="predicted"/>
<dbReference type="GO" id="GO:0005634">
    <property type="term" value="C:nucleus"/>
    <property type="evidence" value="ECO:0007669"/>
    <property type="project" value="UniProtKB-SubCell"/>
</dbReference>
<feature type="domain" description="CW-type" evidence="12">
    <location>
        <begin position="293"/>
        <end position="352"/>
    </location>
</feature>
<accession>A0A9E7JRV1</accession>
<gene>
    <name evidence="13" type="ORF">MUK42_00128</name>
</gene>
<dbReference type="InterPro" id="IPR001739">
    <property type="entry name" value="Methyl_CpG_DNA-bd"/>
</dbReference>
<dbReference type="Gene3D" id="3.30.890.10">
    <property type="entry name" value="Methyl-cpg-binding Protein 2, Chain A"/>
    <property type="match status" value="1"/>
</dbReference>
<evidence type="ECO:0000256" key="5">
    <source>
        <dbReference type="ARBA" id="ARBA00023015"/>
    </source>
</evidence>
<reference evidence="13" key="1">
    <citation type="submission" date="2022-05" db="EMBL/GenBank/DDBJ databases">
        <title>The Musa troglodytarum L. genome provides insights into the mechanism of non-climacteric behaviour and enrichment of carotenoids.</title>
        <authorList>
            <person name="Wang J."/>
        </authorList>
    </citation>
    <scope>NUCLEOTIDE SEQUENCE</scope>
    <source>
        <tissue evidence="13">Leaf</tissue>
    </source>
</reference>
<evidence type="ECO:0000256" key="6">
    <source>
        <dbReference type="ARBA" id="ARBA00023125"/>
    </source>
</evidence>
<dbReference type="AlphaFoldDB" id="A0A9E7JRV1"/>
<keyword evidence="10" id="KW-1133">Transmembrane helix</keyword>
<feature type="compositionally biased region" description="Polar residues" evidence="9">
    <location>
        <begin position="495"/>
        <end position="507"/>
    </location>
</feature>
<evidence type="ECO:0000256" key="8">
    <source>
        <dbReference type="ARBA" id="ARBA00023242"/>
    </source>
</evidence>
<dbReference type="Pfam" id="PF07496">
    <property type="entry name" value="zf-CW"/>
    <property type="match status" value="1"/>
</dbReference>
<organism evidence="13 14">
    <name type="scientific">Musa troglodytarum</name>
    <name type="common">fe'i banana</name>
    <dbReference type="NCBI Taxonomy" id="320322"/>
    <lineage>
        <taxon>Eukaryota</taxon>
        <taxon>Viridiplantae</taxon>
        <taxon>Streptophyta</taxon>
        <taxon>Embryophyta</taxon>
        <taxon>Tracheophyta</taxon>
        <taxon>Spermatophyta</taxon>
        <taxon>Magnoliopsida</taxon>
        <taxon>Liliopsida</taxon>
        <taxon>Zingiberales</taxon>
        <taxon>Musaceae</taxon>
        <taxon>Musa</taxon>
    </lineage>
</organism>
<dbReference type="PANTHER" id="PTHR12396">
    <property type="entry name" value="METHYL-CPG BINDING PROTEIN, MBD"/>
    <property type="match status" value="1"/>
</dbReference>
<evidence type="ECO:0000256" key="4">
    <source>
        <dbReference type="ARBA" id="ARBA00022833"/>
    </source>
</evidence>
<evidence type="ECO:0000256" key="1">
    <source>
        <dbReference type="ARBA" id="ARBA00004123"/>
    </source>
</evidence>
<keyword evidence="10" id="KW-0812">Transmembrane</keyword>
<name>A0A9E7JRV1_9LILI</name>
<dbReference type="GO" id="GO:0008270">
    <property type="term" value="F:zinc ion binding"/>
    <property type="evidence" value="ECO:0007669"/>
    <property type="project" value="UniProtKB-KW"/>
</dbReference>
<keyword evidence="5" id="KW-0805">Transcription regulation</keyword>
<feature type="region of interest" description="Disordered" evidence="9">
    <location>
        <begin position="211"/>
        <end position="248"/>
    </location>
</feature>
<keyword evidence="2" id="KW-0479">Metal-binding</keyword>
<protein>
    <submittedName>
        <fullName evidence="13">Methyl-binding domain protein</fullName>
    </submittedName>
</protein>
<keyword evidence="4" id="KW-0862">Zinc</keyword>
<feature type="region of interest" description="Disordered" evidence="9">
    <location>
        <begin position="469"/>
        <end position="527"/>
    </location>
</feature>
<evidence type="ECO:0000256" key="7">
    <source>
        <dbReference type="ARBA" id="ARBA00023163"/>
    </source>
</evidence>
<keyword evidence="3" id="KW-0863">Zinc-finger</keyword>
<dbReference type="InterPro" id="IPR011124">
    <property type="entry name" value="Znf_CW"/>
</dbReference>
<dbReference type="OrthoDB" id="10072024at2759"/>
<feature type="transmembrane region" description="Helical" evidence="10">
    <location>
        <begin position="22"/>
        <end position="47"/>
    </location>
</feature>
<keyword evidence="7" id="KW-0804">Transcription</keyword>
<feature type="compositionally biased region" description="Basic and acidic residues" evidence="9">
    <location>
        <begin position="228"/>
        <end position="243"/>
    </location>
</feature>
<keyword evidence="14" id="KW-1185">Reference proteome</keyword>
<evidence type="ECO:0000256" key="9">
    <source>
        <dbReference type="SAM" id="MobiDB-lite"/>
    </source>
</evidence>
<dbReference type="PROSITE" id="PS50982">
    <property type="entry name" value="MBD"/>
    <property type="match status" value="1"/>
</dbReference>
<dbReference type="Pfam" id="PF01429">
    <property type="entry name" value="MBD"/>
    <property type="match status" value="1"/>
</dbReference>
<dbReference type="EMBL" id="CP097505">
    <property type="protein sequence ID" value="URD91802.1"/>
    <property type="molecule type" value="Genomic_DNA"/>
</dbReference>
<keyword evidence="8" id="KW-0539">Nucleus</keyword>
<dbReference type="Gene3D" id="3.30.40.100">
    <property type="match status" value="1"/>
</dbReference>
<evidence type="ECO:0000256" key="2">
    <source>
        <dbReference type="ARBA" id="ARBA00022723"/>
    </source>
</evidence>
<dbReference type="PANTHER" id="PTHR12396:SF0">
    <property type="entry name" value="METHYL-CPG BINDING DOMAIN PROTEIN-LIKE, ISOFORM C"/>
    <property type="match status" value="1"/>
</dbReference>
<keyword evidence="10" id="KW-0472">Membrane</keyword>
<feature type="domain" description="MBD" evidence="11">
    <location>
        <begin position="358"/>
        <end position="432"/>
    </location>
</feature>
<dbReference type="CDD" id="cd01396">
    <property type="entry name" value="MeCP2_MBD"/>
    <property type="match status" value="1"/>
</dbReference>
<dbReference type="SUPFAM" id="SSF54171">
    <property type="entry name" value="DNA-binding domain"/>
    <property type="match status" value="1"/>
</dbReference>
<dbReference type="GO" id="GO:0003677">
    <property type="term" value="F:DNA binding"/>
    <property type="evidence" value="ECO:0007669"/>
    <property type="project" value="UniProtKB-KW"/>
</dbReference>
<feature type="non-terminal residue" evidence="13">
    <location>
        <position position="527"/>
    </location>
</feature>
<evidence type="ECO:0000259" key="12">
    <source>
        <dbReference type="PROSITE" id="PS51050"/>
    </source>
</evidence>
<evidence type="ECO:0000313" key="13">
    <source>
        <dbReference type="EMBL" id="URD91802.1"/>
    </source>
</evidence>
<feature type="compositionally biased region" description="Basic and acidic residues" evidence="9">
    <location>
        <begin position="510"/>
        <end position="521"/>
    </location>
</feature>
<evidence type="ECO:0000259" key="11">
    <source>
        <dbReference type="PROSITE" id="PS50982"/>
    </source>
</evidence>
<dbReference type="PROSITE" id="PS51050">
    <property type="entry name" value="ZF_CW"/>
    <property type="match status" value="1"/>
</dbReference>
<dbReference type="InterPro" id="IPR016177">
    <property type="entry name" value="DNA-bd_dom_sf"/>
</dbReference>
<evidence type="ECO:0000256" key="3">
    <source>
        <dbReference type="ARBA" id="ARBA00022771"/>
    </source>
</evidence>
<comment type="subcellular location">
    <subcellularLocation>
        <location evidence="1">Nucleus</location>
    </subcellularLocation>
</comment>